<dbReference type="SUPFAM" id="SSF52151">
    <property type="entry name" value="FabD/lysophospholipase-like"/>
    <property type="match status" value="1"/>
</dbReference>
<feature type="short sequence motif" description="GXGXXG" evidence="2">
    <location>
        <begin position="14"/>
        <end position="19"/>
    </location>
</feature>
<reference evidence="5 6" key="1">
    <citation type="submission" date="2020-10" db="EMBL/GenBank/DDBJ databases">
        <authorList>
            <person name="Klimov P.B."/>
            <person name="Dyachkov S.M."/>
            <person name="Chetverikov P.E."/>
        </authorList>
    </citation>
    <scope>NUCLEOTIDE SEQUENCE [LARGE SCALE GENOMIC DNA]</scope>
    <source>
        <strain evidence="5">BMOC 18-1129-001#AD2665</strain>
        <tissue evidence="5">Entire mites</tissue>
    </source>
</reference>
<protein>
    <submittedName>
        <fullName evidence="5">Patatin-like phospholipase domain-containing protein 2</fullName>
    </submittedName>
</protein>
<name>A0ABQ7S5Z1_9ACAR</name>
<keyword evidence="6" id="KW-1185">Reference proteome</keyword>
<dbReference type="PROSITE" id="PS51635">
    <property type="entry name" value="PNPLA"/>
    <property type="match status" value="1"/>
</dbReference>
<evidence type="ECO:0000259" key="4">
    <source>
        <dbReference type="PROSITE" id="PS51635"/>
    </source>
</evidence>
<comment type="caution">
    <text evidence="2">Lacks conserved residue(s) required for the propagation of feature annotation.</text>
</comment>
<feature type="domain" description="PNPLA" evidence="4">
    <location>
        <begin position="10"/>
        <end position="178"/>
    </location>
</feature>
<evidence type="ECO:0000313" key="5">
    <source>
        <dbReference type="EMBL" id="KAG9508783.1"/>
    </source>
</evidence>
<proteinExistence type="predicted"/>
<keyword evidence="1 2" id="KW-0443">Lipid metabolism</keyword>
<comment type="caution">
    <text evidence="5">The sequence shown here is derived from an EMBL/GenBank/DDBJ whole genome shotgun (WGS) entry which is preliminary data.</text>
</comment>
<sequence length="313" mass="34713">MLEGASKIHLILQGCGFLGAYSFGAIVLLSQIWPQRPCYKISGASCGSIMAVLTASGVSLVESFDTIVSIGMATRKLISNPIRLTLQPISELLRSSFDKRFPDNIHKRVNGRVGVSVTRVHDWTNQLVSYFESKHDLIDAIVCSCFIPLWAGLSVPTFRGASCIDGCYTNNSPRLHLEPEALASGVRYVTISPFAGDADVSPQDTNTIIMLPAFGTGYYLNGDNLRRARNALVPSLSQTFTGLLEGYCDMKAYLLRHCTQLLNCGTPQHSHSSCLRCLLIYEKVSNLRLPNEYVDVIRYYRPPIRSSNVRRHY</sequence>
<gene>
    <name evidence="5" type="primary">Pnpla2</name>
    <name evidence="5" type="ORF">GZH46_02714</name>
</gene>
<evidence type="ECO:0000313" key="6">
    <source>
        <dbReference type="Proteomes" id="UP000825002"/>
    </source>
</evidence>
<organism evidence="5 6">
    <name type="scientific">Fragariocoptes setiger</name>
    <dbReference type="NCBI Taxonomy" id="1670756"/>
    <lineage>
        <taxon>Eukaryota</taxon>
        <taxon>Metazoa</taxon>
        <taxon>Ecdysozoa</taxon>
        <taxon>Arthropoda</taxon>
        <taxon>Chelicerata</taxon>
        <taxon>Arachnida</taxon>
        <taxon>Acari</taxon>
        <taxon>Acariformes</taxon>
        <taxon>Trombidiformes</taxon>
        <taxon>Prostigmata</taxon>
        <taxon>Eupodina</taxon>
        <taxon>Eriophyoidea</taxon>
        <taxon>Phytoptidae</taxon>
        <taxon>Fragariocoptes</taxon>
    </lineage>
</organism>
<keyword evidence="3" id="KW-0472">Membrane</keyword>
<keyword evidence="3" id="KW-0812">Transmembrane</keyword>
<feature type="short sequence motif" description="GXSXG" evidence="2">
    <location>
        <begin position="43"/>
        <end position="47"/>
    </location>
</feature>
<dbReference type="EMBL" id="JAIFTH010000976">
    <property type="protein sequence ID" value="KAG9508783.1"/>
    <property type="molecule type" value="Genomic_DNA"/>
</dbReference>
<evidence type="ECO:0000256" key="2">
    <source>
        <dbReference type="PROSITE-ProRule" id="PRU01161"/>
    </source>
</evidence>
<feature type="active site" description="Nucleophile" evidence="2">
    <location>
        <position position="45"/>
    </location>
</feature>
<accession>A0ABQ7S5Z1</accession>
<evidence type="ECO:0000256" key="1">
    <source>
        <dbReference type="ARBA" id="ARBA00023098"/>
    </source>
</evidence>
<dbReference type="Pfam" id="PF01734">
    <property type="entry name" value="Patatin"/>
    <property type="match status" value="1"/>
</dbReference>
<feature type="active site" description="Proton acceptor" evidence="2">
    <location>
        <position position="165"/>
    </location>
</feature>
<dbReference type="InterPro" id="IPR033562">
    <property type="entry name" value="PLPL"/>
</dbReference>
<evidence type="ECO:0000256" key="3">
    <source>
        <dbReference type="SAM" id="Phobius"/>
    </source>
</evidence>
<dbReference type="PANTHER" id="PTHR12406">
    <property type="entry name" value="CALCIUM-INDEPENDENT PHOSPHOLIPASE A2 IPLA2 -RELATED"/>
    <property type="match status" value="1"/>
</dbReference>
<dbReference type="Gene3D" id="3.40.1090.10">
    <property type="entry name" value="Cytosolic phospholipase A2 catalytic domain"/>
    <property type="match status" value="1"/>
</dbReference>
<dbReference type="InterPro" id="IPR016035">
    <property type="entry name" value="Acyl_Trfase/lysoPLipase"/>
</dbReference>
<feature type="transmembrane region" description="Helical" evidence="3">
    <location>
        <begin position="12"/>
        <end position="33"/>
    </location>
</feature>
<dbReference type="PANTHER" id="PTHR12406:SF38">
    <property type="entry name" value="PNPLA DOMAIN-CONTAINING PROTEIN"/>
    <property type="match status" value="1"/>
</dbReference>
<dbReference type="Proteomes" id="UP000825002">
    <property type="component" value="Unassembled WGS sequence"/>
</dbReference>
<dbReference type="InterPro" id="IPR002641">
    <property type="entry name" value="PNPLA_dom"/>
</dbReference>
<keyword evidence="3" id="KW-1133">Transmembrane helix</keyword>
<keyword evidence="2" id="KW-0442">Lipid degradation</keyword>
<keyword evidence="2" id="KW-0378">Hydrolase</keyword>